<dbReference type="AlphaFoldDB" id="A0C1V5"/>
<keyword evidence="2" id="KW-1185">Reference proteome</keyword>
<gene>
    <name evidence="1" type="ORF">GSPATT00034249001</name>
</gene>
<proteinExistence type="predicted"/>
<dbReference type="InParanoid" id="A0C1V5"/>
<reference evidence="1 2" key="1">
    <citation type="journal article" date="2006" name="Nature">
        <title>Global trends of whole-genome duplications revealed by the ciliate Paramecium tetraurelia.</title>
        <authorList>
            <consortium name="Genoscope"/>
            <person name="Aury J.-M."/>
            <person name="Jaillon O."/>
            <person name="Duret L."/>
            <person name="Noel B."/>
            <person name="Jubin C."/>
            <person name="Porcel B.M."/>
            <person name="Segurens B."/>
            <person name="Daubin V."/>
            <person name="Anthouard V."/>
            <person name="Aiach N."/>
            <person name="Arnaiz O."/>
            <person name="Billaut A."/>
            <person name="Beisson J."/>
            <person name="Blanc I."/>
            <person name="Bouhouche K."/>
            <person name="Camara F."/>
            <person name="Duharcourt S."/>
            <person name="Guigo R."/>
            <person name="Gogendeau D."/>
            <person name="Katinka M."/>
            <person name="Keller A.-M."/>
            <person name="Kissmehl R."/>
            <person name="Klotz C."/>
            <person name="Koll F."/>
            <person name="Le Moue A."/>
            <person name="Lepere C."/>
            <person name="Malinsky S."/>
            <person name="Nowacki M."/>
            <person name="Nowak J.K."/>
            <person name="Plattner H."/>
            <person name="Poulain J."/>
            <person name="Ruiz F."/>
            <person name="Serrano V."/>
            <person name="Zagulski M."/>
            <person name="Dessen P."/>
            <person name="Betermier M."/>
            <person name="Weissenbach J."/>
            <person name="Scarpelli C."/>
            <person name="Schachter V."/>
            <person name="Sperling L."/>
            <person name="Meyer E."/>
            <person name="Cohen J."/>
            <person name="Wincker P."/>
        </authorList>
    </citation>
    <scope>NUCLEOTIDE SEQUENCE [LARGE SCALE GENOMIC DNA]</scope>
    <source>
        <strain evidence="1 2">Stock d4-2</strain>
    </source>
</reference>
<dbReference type="EMBL" id="CT868034">
    <property type="protein sequence ID" value="CAK64772.1"/>
    <property type="molecule type" value="Genomic_DNA"/>
</dbReference>
<protein>
    <submittedName>
        <fullName evidence="1">Uncharacterized protein</fullName>
    </submittedName>
</protein>
<organism evidence="1 2">
    <name type="scientific">Paramecium tetraurelia</name>
    <dbReference type="NCBI Taxonomy" id="5888"/>
    <lineage>
        <taxon>Eukaryota</taxon>
        <taxon>Sar</taxon>
        <taxon>Alveolata</taxon>
        <taxon>Ciliophora</taxon>
        <taxon>Intramacronucleata</taxon>
        <taxon>Oligohymenophorea</taxon>
        <taxon>Peniculida</taxon>
        <taxon>Parameciidae</taxon>
        <taxon>Paramecium</taxon>
    </lineage>
</organism>
<dbReference type="Proteomes" id="UP000000600">
    <property type="component" value="Unassembled WGS sequence"/>
</dbReference>
<dbReference type="RefSeq" id="XP_001432169.1">
    <property type="nucleotide sequence ID" value="XM_001432132.1"/>
</dbReference>
<dbReference type="KEGG" id="ptm:GSPATT00034249001"/>
<evidence type="ECO:0000313" key="2">
    <source>
        <dbReference type="Proteomes" id="UP000000600"/>
    </source>
</evidence>
<evidence type="ECO:0000313" key="1">
    <source>
        <dbReference type="EMBL" id="CAK64772.1"/>
    </source>
</evidence>
<accession>A0C1V5</accession>
<dbReference type="HOGENOM" id="CLU_3036513_0_0_1"/>
<name>A0C1V5_PARTE</name>
<dbReference type="GeneID" id="5017962"/>
<sequence length="55" mass="6337">MLQVLSDIRSKMFVAPYPPDYSIAFWISSNRNAITDLQRLSLVKILHNGFKKVIT</sequence>